<dbReference type="PANTHER" id="PTHR43436:SF1">
    <property type="entry name" value="TRANSCRIPTIONAL REGULATORY PROTEIN"/>
    <property type="match status" value="1"/>
</dbReference>
<dbReference type="AlphaFoldDB" id="A0A172ZJR8"/>
<evidence type="ECO:0000256" key="1">
    <source>
        <dbReference type="ARBA" id="ARBA00023015"/>
    </source>
</evidence>
<dbReference type="Pfam" id="PF06719">
    <property type="entry name" value="AraC_N"/>
    <property type="match status" value="1"/>
</dbReference>
<dbReference type="Gene3D" id="1.10.10.60">
    <property type="entry name" value="Homeodomain-like"/>
    <property type="match status" value="2"/>
</dbReference>
<dbReference type="SMART" id="SM00342">
    <property type="entry name" value="HTH_ARAC"/>
    <property type="match status" value="1"/>
</dbReference>
<dbReference type="RefSeq" id="WP_060535987.1">
    <property type="nucleotide sequence ID" value="NZ_CP013023.1"/>
</dbReference>
<organism evidence="4 5">
    <name type="scientific">Paenibacillus bovis</name>
    <dbReference type="NCBI Taxonomy" id="1616788"/>
    <lineage>
        <taxon>Bacteria</taxon>
        <taxon>Bacillati</taxon>
        <taxon>Bacillota</taxon>
        <taxon>Bacilli</taxon>
        <taxon>Bacillales</taxon>
        <taxon>Paenibacillaceae</taxon>
        <taxon>Paenibacillus</taxon>
    </lineage>
</organism>
<keyword evidence="1" id="KW-0805">Transcription regulation</keyword>
<feature type="domain" description="HTH araC/xylS-type" evidence="3">
    <location>
        <begin position="200"/>
        <end position="298"/>
    </location>
</feature>
<dbReference type="Pfam" id="PF12833">
    <property type="entry name" value="HTH_18"/>
    <property type="match status" value="1"/>
</dbReference>
<dbReference type="InterPro" id="IPR009594">
    <property type="entry name" value="Tscrpt_reg_HTH_AraC_N"/>
</dbReference>
<evidence type="ECO:0000259" key="3">
    <source>
        <dbReference type="PROSITE" id="PS01124"/>
    </source>
</evidence>
<dbReference type="OrthoDB" id="34150at2"/>
<proteinExistence type="predicted"/>
<evidence type="ECO:0000313" key="4">
    <source>
        <dbReference type="EMBL" id="ANF97894.1"/>
    </source>
</evidence>
<dbReference type="SUPFAM" id="SSF46689">
    <property type="entry name" value="Homeodomain-like"/>
    <property type="match status" value="2"/>
</dbReference>
<sequence length="306" mass="34574">MTTIDTDQRIRDRLQELAGEIERWTDQEGIQPTKIPSLTLIRNSEVTNAVHMIYEPAICLVAQGRKQVLLGQESYEYGPLDYFLVSVDLPISGQVIDADHEHPYLAVRLDLDPAQILQMVQETELQAAASPAKRALCVSRTDLGLTDAMLRLVRLLETPDHIDVLAPLLIREILYRIWQDQQGDILRQLAVTGSNTSRVAGVIKQIKQHYDQPLRIEELAAAASMSSSSLHRYFKEVTGMSPLQYQKQVRLQEARRLLLSEAADAAEVGYRVGYESPSQFSREYARLFGLPPISDIKRLRECPVVI</sequence>
<dbReference type="PROSITE" id="PS01124">
    <property type="entry name" value="HTH_ARAC_FAMILY_2"/>
    <property type="match status" value="1"/>
</dbReference>
<dbReference type="PANTHER" id="PTHR43436">
    <property type="entry name" value="ARAC-FAMILY TRANSCRIPTIONAL REGULATOR"/>
    <property type="match status" value="1"/>
</dbReference>
<dbReference type="KEGG" id="pbv:AR543_18970"/>
<dbReference type="InterPro" id="IPR018060">
    <property type="entry name" value="HTH_AraC"/>
</dbReference>
<dbReference type="GO" id="GO:0043565">
    <property type="term" value="F:sequence-specific DNA binding"/>
    <property type="evidence" value="ECO:0007669"/>
    <property type="project" value="InterPro"/>
</dbReference>
<dbReference type="Proteomes" id="UP000078148">
    <property type="component" value="Chromosome"/>
</dbReference>
<keyword evidence="5" id="KW-1185">Reference proteome</keyword>
<dbReference type="EMBL" id="CP013023">
    <property type="protein sequence ID" value="ANF97894.1"/>
    <property type="molecule type" value="Genomic_DNA"/>
</dbReference>
<name>A0A172ZJR8_9BACL</name>
<dbReference type="STRING" id="1616788.AR543_18970"/>
<reference evidence="5" key="1">
    <citation type="submission" date="2015-10" db="EMBL/GenBank/DDBJ databases">
        <title>Genome of Paenibacillus bovis sp. nov.</title>
        <authorList>
            <person name="Wu Z."/>
            <person name="Gao C."/>
            <person name="Liu Z."/>
            <person name="Zheng H."/>
        </authorList>
    </citation>
    <scope>NUCLEOTIDE SEQUENCE [LARGE SCALE GENOMIC DNA]</scope>
    <source>
        <strain evidence="5">BD3526</strain>
    </source>
</reference>
<protein>
    <submittedName>
        <fullName evidence="4">AraC family transcriptional regulator</fullName>
    </submittedName>
</protein>
<dbReference type="GO" id="GO:0003700">
    <property type="term" value="F:DNA-binding transcription factor activity"/>
    <property type="evidence" value="ECO:0007669"/>
    <property type="project" value="InterPro"/>
</dbReference>
<evidence type="ECO:0000313" key="5">
    <source>
        <dbReference type="Proteomes" id="UP000078148"/>
    </source>
</evidence>
<accession>A0A172ZJR8</accession>
<evidence type="ECO:0000256" key="2">
    <source>
        <dbReference type="ARBA" id="ARBA00023163"/>
    </source>
</evidence>
<keyword evidence="2" id="KW-0804">Transcription</keyword>
<reference evidence="4 5" key="2">
    <citation type="journal article" date="2016" name="Int. J. Syst. Evol. Microbiol.">
        <title>Paenibacillus bovis sp. nov., isolated from raw yak (Bos grunniens) milk.</title>
        <authorList>
            <person name="Gao C."/>
            <person name="Han J."/>
            <person name="Liu Z."/>
            <person name="Xu X."/>
            <person name="Hang F."/>
            <person name="Wu Z."/>
        </authorList>
    </citation>
    <scope>NUCLEOTIDE SEQUENCE [LARGE SCALE GENOMIC DNA]</scope>
    <source>
        <strain evidence="4 5">BD3526</strain>
    </source>
</reference>
<dbReference type="InterPro" id="IPR009057">
    <property type="entry name" value="Homeodomain-like_sf"/>
</dbReference>
<gene>
    <name evidence="4" type="ORF">AR543_18970</name>
</gene>